<evidence type="ECO:0008006" key="3">
    <source>
        <dbReference type="Google" id="ProtNLM"/>
    </source>
</evidence>
<dbReference type="RefSeq" id="WP_301142869.1">
    <property type="nucleotide sequence ID" value="NZ_JAUHQA010000001.1"/>
</dbReference>
<reference evidence="1" key="1">
    <citation type="submission" date="2023-06" db="EMBL/GenBank/DDBJ databases">
        <title>Egi l300058.</title>
        <authorList>
            <person name="Gao L."/>
            <person name="Fang B.-Z."/>
            <person name="Li W.-J."/>
        </authorList>
    </citation>
    <scope>NUCLEOTIDE SEQUENCE</scope>
    <source>
        <strain evidence="1">EGI L300058</strain>
    </source>
</reference>
<proteinExistence type="predicted"/>
<accession>A0ABT8GIP9</accession>
<keyword evidence="2" id="KW-1185">Reference proteome</keyword>
<protein>
    <recommendedName>
        <fullName evidence="3">Squalene cyclase</fullName>
    </recommendedName>
</protein>
<organism evidence="1 2">
    <name type="scientific">Demequina muriae</name>
    <dbReference type="NCBI Taxonomy" id="3051664"/>
    <lineage>
        <taxon>Bacteria</taxon>
        <taxon>Bacillati</taxon>
        <taxon>Actinomycetota</taxon>
        <taxon>Actinomycetes</taxon>
        <taxon>Micrococcales</taxon>
        <taxon>Demequinaceae</taxon>
        <taxon>Demequina</taxon>
    </lineage>
</organism>
<evidence type="ECO:0000313" key="2">
    <source>
        <dbReference type="Proteomes" id="UP001172708"/>
    </source>
</evidence>
<sequence>MSSPRNDVLAWLLEGDPSIRWQVMRDLQGADAGAVAAERSRVAHEGWGARLLELQWDDGSWDGGACFPSPFSEALYEREGQPWTATYPTLSLLCQLGVDPADPAVSAAVTRAGDGVRWEEGGQAFFDGEVEPCINGRTVAIATYFGRDATPIVERLLTERLTDGGWNCEAPHASSVSSFDTTVNVLEGLAAYGAAGGRVPVDAALRGGEEYLLERRMFRRRTTGEVAHPGYLRLAFPSQWHYDILRGLDHLRVASRAPDPRAAEAIDVLSSKQRDDGRWDLDRAHAGRMHFPLEEVGEPSRWITLRALRVLEWWESGTRERA</sequence>
<evidence type="ECO:0000313" key="1">
    <source>
        <dbReference type="EMBL" id="MDN4481290.1"/>
    </source>
</evidence>
<name>A0ABT8GIP9_9MICO</name>
<dbReference type="EMBL" id="JAUHQA010000001">
    <property type="protein sequence ID" value="MDN4481290.1"/>
    <property type="molecule type" value="Genomic_DNA"/>
</dbReference>
<dbReference type="SUPFAM" id="SSF48239">
    <property type="entry name" value="Terpenoid cyclases/Protein prenyltransferases"/>
    <property type="match status" value="1"/>
</dbReference>
<gene>
    <name evidence="1" type="ORF">QQX02_10170</name>
</gene>
<dbReference type="Proteomes" id="UP001172708">
    <property type="component" value="Unassembled WGS sequence"/>
</dbReference>
<comment type="caution">
    <text evidence="1">The sequence shown here is derived from an EMBL/GenBank/DDBJ whole genome shotgun (WGS) entry which is preliminary data.</text>
</comment>
<dbReference type="Gene3D" id="1.50.10.20">
    <property type="match status" value="1"/>
</dbReference>
<dbReference type="InterPro" id="IPR008930">
    <property type="entry name" value="Terpenoid_cyclase/PrenylTrfase"/>
</dbReference>